<feature type="transmembrane region" description="Helical" evidence="2">
    <location>
        <begin position="158"/>
        <end position="176"/>
    </location>
</feature>
<keyword evidence="2" id="KW-0812">Transmembrane</keyword>
<dbReference type="EMBL" id="CP087164">
    <property type="protein sequence ID" value="UGS39291.1"/>
    <property type="molecule type" value="Genomic_DNA"/>
</dbReference>
<feature type="transmembrane region" description="Helical" evidence="2">
    <location>
        <begin position="183"/>
        <end position="201"/>
    </location>
</feature>
<gene>
    <name evidence="3" type="ORF">DSM104329_05725</name>
</gene>
<feature type="transmembrane region" description="Helical" evidence="2">
    <location>
        <begin position="68"/>
        <end position="88"/>
    </location>
</feature>
<reference evidence="3" key="1">
    <citation type="journal article" date="2022" name="Int. J. Syst. Evol. Microbiol.">
        <title>Pseudomonas aegrilactucae sp. nov. and Pseudomonas morbosilactucae sp. nov., pathogens causing bacterial rot of lettuce in Japan.</title>
        <authorList>
            <person name="Sawada H."/>
            <person name="Fujikawa T."/>
            <person name="Satou M."/>
        </authorList>
    </citation>
    <scope>NUCLEOTIDE SEQUENCE</scope>
    <source>
        <strain evidence="3">0166_1</strain>
    </source>
</reference>
<organism evidence="3 4">
    <name type="scientific">Capillimicrobium parvum</name>
    <dbReference type="NCBI Taxonomy" id="2884022"/>
    <lineage>
        <taxon>Bacteria</taxon>
        <taxon>Bacillati</taxon>
        <taxon>Actinomycetota</taxon>
        <taxon>Thermoleophilia</taxon>
        <taxon>Solirubrobacterales</taxon>
        <taxon>Capillimicrobiaceae</taxon>
        <taxon>Capillimicrobium</taxon>
    </lineage>
</organism>
<name>A0A9E6Y9G7_9ACTN</name>
<dbReference type="RefSeq" id="WP_259313296.1">
    <property type="nucleotide sequence ID" value="NZ_CP087164.1"/>
</dbReference>
<evidence type="ECO:0000256" key="2">
    <source>
        <dbReference type="SAM" id="Phobius"/>
    </source>
</evidence>
<sequence>MLILHHLNAAVVVSVDLVHTGQEPGRGAGFLLLLAFLCSFGFIRTSARLTRSVSWWPGGVQTEGGVHLHHLVWGIVLLLVCGFIAFATDLETPWWQITAIGFGIGAGFTLDEFALWVRLQDVYWSQEGRVSLDAVIMATVFAALVVLGVQPWGLDESSSILGTVAWVVITLVLAGITFIKGRILFGVVVIFIPVVGVWSAIRLAKPNSPWARRYSDDKRARAQQRFRPDRPGARLGQDFLTLIGGAPSLPDPPPPVPPKDPKKAAETPPADAPG</sequence>
<evidence type="ECO:0000313" key="3">
    <source>
        <dbReference type="EMBL" id="UGS39291.1"/>
    </source>
</evidence>
<evidence type="ECO:0000313" key="4">
    <source>
        <dbReference type="Proteomes" id="UP001162834"/>
    </source>
</evidence>
<evidence type="ECO:0008006" key="5">
    <source>
        <dbReference type="Google" id="ProtNLM"/>
    </source>
</evidence>
<dbReference type="KEGG" id="sbae:DSM104329_05725"/>
<feature type="compositionally biased region" description="Pro residues" evidence="1">
    <location>
        <begin position="249"/>
        <end position="258"/>
    </location>
</feature>
<keyword evidence="2" id="KW-1133">Transmembrane helix</keyword>
<feature type="transmembrane region" description="Helical" evidence="2">
    <location>
        <begin position="27"/>
        <end position="47"/>
    </location>
</feature>
<dbReference type="AlphaFoldDB" id="A0A9E6Y9G7"/>
<keyword evidence="2" id="KW-0472">Membrane</keyword>
<feature type="region of interest" description="Disordered" evidence="1">
    <location>
        <begin position="244"/>
        <end position="274"/>
    </location>
</feature>
<accession>A0A9E6Y9G7</accession>
<keyword evidence="4" id="KW-1185">Reference proteome</keyword>
<feature type="transmembrane region" description="Helical" evidence="2">
    <location>
        <begin position="130"/>
        <end position="152"/>
    </location>
</feature>
<dbReference type="Proteomes" id="UP001162834">
    <property type="component" value="Chromosome"/>
</dbReference>
<feature type="transmembrane region" description="Helical" evidence="2">
    <location>
        <begin position="94"/>
        <end position="118"/>
    </location>
</feature>
<evidence type="ECO:0000256" key="1">
    <source>
        <dbReference type="SAM" id="MobiDB-lite"/>
    </source>
</evidence>
<proteinExistence type="predicted"/>
<protein>
    <recommendedName>
        <fullName evidence="5">Integral membrane protein</fullName>
    </recommendedName>
</protein>